<protein>
    <submittedName>
        <fullName evidence="2">Glycosyltransferase</fullName>
    </submittedName>
</protein>
<dbReference type="PANTHER" id="PTHR43685">
    <property type="entry name" value="GLYCOSYLTRANSFERASE"/>
    <property type="match status" value="1"/>
</dbReference>
<name>A0A5N0UW38_9PSEU</name>
<dbReference type="Gene3D" id="3.90.550.10">
    <property type="entry name" value="Spore Coat Polysaccharide Biosynthesis Protein SpsA, Chain A"/>
    <property type="match status" value="1"/>
</dbReference>
<dbReference type="InterPro" id="IPR050834">
    <property type="entry name" value="Glycosyltransf_2"/>
</dbReference>
<dbReference type="OrthoDB" id="153025at2"/>
<dbReference type="AlphaFoldDB" id="A0A5N0UW38"/>
<organism evidence="2 3">
    <name type="scientific">Amycolatopsis acidicola</name>
    <dbReference type="NCBI Taxonomy" id="2596893"/>
    <lineage>
        <taxon>Bacteria</taxon>
        <taxon>Bacillati</taxon>
        <taxon>Actinomycetota</taxon>
        <taxon>Actinomycetes</taxon>
        <taxon>Pseudonocardiales</taxon>
        <taxon>Pseudonocardiaceae</taxon>
        <taxon>Amycolatopsis</taxon>
    </lineage>
</organism>
<feature type="domain" description="Glycosyltransferase 2-like" evidence="1">
    <location>
        <begin position="83"/>
        <end position="205"/>
    </location>
</feature>
<accession>A0A5N0UW38</accession>
<proteinExistence type="predicted"/>
<comment type="caution">
    <text evidence="2">The sequence shown here is derived from an EMBL/GenBank/DDBJ whole genome shotgun (WGS) entry which is preliminary data.</text>
</comment>
<evidence type="ECO:0000313" key="3">
    <source>
        <dbReference type="Proteomes" id="UP000319769"/>
    </source>
</evidence>
<evidence type="ECO:0000259" key="1">
    <source>
        <dbReference type="Pfam" id="PF00535"/>
    </source>
</evidence>
<sequence>MTGTGPGPVALGEFEVTARELRLSREPAGAATARVLVRSRRHVLGELEVPVRQGKVDEELLRAATRDLPTVSEADGFARPTVSVVIATAGRAEEVRRCAGSVLAGDYPVLEILLVDNRPGGPESLRLKEFAGTDSRLRYVAEPRAGVSFARNRGAGEARGEIVAFTDDDAVPDPHWLSGLAREFADPDVGCVTGLVLPLSLDTPAQQWFEDWGGFGKGFHRTRFTAADEGRSALYPFAAGLFGSGNNMAWRATGYRALGGCDPLLGPGTPTASGEDLELFIRHVRGGGVLVYTPDAVVRHEHRREVGELAGQLHGYGVGLFALFAVYIGRRPGELFPILRRLRGGFAHLLSRDSARNAGRGADFPAVLARAELRGLLAGPFRLLKALLRRH</sequence>
<dbReference type="SUPFAM" id="SSF53448">
    <property type="entry name" value="Nucleotide-diphospho-sugar transferases"/>
    <property type="match status" value="1"/>
</dbReference>
<dbReference type="GO" id="GO:0016740">
    <property type="term" value="F:transferase activity"/>
    <property type="evidence" value="ECO:0007669"/>
    <property type="project" value="UniProtKB-KW"/>
</dbReference>
<evidence type="ECO:0000313" key="2">
    <source>
        <dbReference type="EMBL" id="KAA9153176.1"/>
    </source>
</evidence>
<dbReference type="Pfam" id="PF00535">
    <property type="entry name" value="Glycos_transf_2"/>
    <property type="match status" value="1"/>
</dbReference>
<gene>
    <name evidence="2" type="ORF">FPZ12_035250</name>
</gene>
<dbReference type="RefSeq" id="WP_144750471.1">
    <property type="nucleotide sequence ID" value="NZ_VMNW02000079.1"/>
</dbReference>
<dbReference type="Proteomes" id="UP000319769">
    <property type="component" value="Unassembled WGS sequence"/>
</dbReference>
<dbReference type="PANTHER" id="PTHR43685:SF2">
    <property type="entry name" value="GLYCOSYLTRANSFERASE 2-LIKE DOMAIN-CONTAINING PROTEIN"/>
    <property type="match status" value="1"/>
</dbReference>
<dbReference type="InterPro" id="IPR029044">
    <property type="entry name" value="Nucleotide-diphossugar_trans"/>
</dbReference>
<keyword evidence="3" id="KW-1185">Reference proteome</keyword>
<dbReference type="InterPro" id="IPR001173">
    <property type="entry name" value="Glyco_trans_2-like"/>
</dbReference>
<reference evidence="2" key="1">
    <citation type="submission" date="2019-09" db="EMBL/GenBank/DDBJ databases">
        <authorList>
            <person name="Teo W.F.A."/>
            <person name="Duangmal K."/>
        </authorList>
    </citation>
    <scope>NUCLEOTIDE SEQUENCE [LARGE SCALE GENOMIC DNA]</scope>
    <source>
        <strain evidence="2">K81G1</strain>
    </source>
</reference>
<dbReference type="EMBL" id="VMNW02000079">
    <property type="protein sequence ID" value="KAA9153176.1"/>
    <property type="molecule type" value="Genomic_DNA"/>
</dbReference>